<evidence type="ECO:0000256" key="1">
    <source>
        <dbReference type="SAM" id="MobiDB-lite"/>
    </source>
</evidence>
<evidence type="ECO:0000313" key="3">
    <source>
        <dbReference type="Proteomes" id="UP001201161"/>
    </source>
</evidence>
<accession>A0ABS9HA56</accession>
<feature type="region of interest" description="Disordered" evidence="1">
    <location>
        <begin position="1"/>
        <end position="29"/>
    </location>
</feature>
<gene>
    <name evidence="2" type="ORF">L2K70_05785</name>
</gene>
<sequence>MAMSPGTPLERATAAARAEQPEDWPAVSDSIKRKVRETVLPARRIAYVSADGSLDQDEHGSRTHVSSRVLLARLRDALRFGPDLAAERIDLTIGDDDLLTRVEVDLVCAYDTDVRQAADLARSLVEGVLVEVLGPGARPPVDVHVTDVVVGDVRRD</sequence>
<dbReference type="EMBL" id="JAKJHZ010000005">
    <property type="protein sequence ID" value="MCF6377104.1"/>
    <property type="molecule type" value="Genomic_DNA"/>
</dbReference>
<name>A0ABS9HA56_9ACTN</name>
<comment type="caution">
    <text evidence="2">The sequence shown here is derived from an EMBL/GenBank/DDBJ whole genome shotgun (WGS) entry which is preliminary data.</text>
</comment>
<reference evidence="2 3" key="1">
    <citation type="submission" date="2022-01" db="EMBL/GenBank/DDBJ databases">
        <title>Nocardioides sp. nov., an actinomycete isolated from mining soil.</title>
        <authorList>
            <person name="Liu L."/>
        </authorList>
    </citation>
    <scope>NUCLEOTIDE SEQUENCE [LARGE SCALE GENOMIC DNA]</scope>
    <source>
        <strain evidence="2 3">KLBMP 9356</strain>
    </source>
</reference>
<evidence type="ECO:0008006" key="4">
    <source>
        <dbReference type="Google" id="ProtNLM"/>
    </source>
</evidence>
<protein>
    <recommendedName>
        <fullName evidence="4">Asp23/Gls24 family envelope stress response protein</fullName>
    </recommendedName>
</protein>
<organism evidence="2 3">
    <name type="scientific">Nocardioides potassii</name>
    <dbReference type="NCBI Taxonomy" id="2911371"/>
    <lineage>
        <taxon>Bacteria</taxon>
        <taxon>Bacillati</taxon>
        <taxon>Actinomycetota</taxon>
        <taxon>Actinomycetes</taxon>
        <taxon>Propionibacteriales</taxon>
        <taxon>Nocardioidaceae</taxon>
        <taxon>Nocardioides</taxon>
    </lineage>
</organism>
<keyword evidence="3" id="KW-1185">Reference proteome</keyword>
<proteinExistence type="predicted"/>
<evidence type="ECO:0000313" key="2">
    <source>
        <dbReference type="EMBL" id="MCF6377104.1"/>
    </source>
</evidence>
<dbReference type="RefSeq" id="WP_236400270.1">
    <property type="nucleotide sequence ID" value="NZ_JAKJHZ010000005.1"/>
</dbReference>
<dbReference type="Proteomes" id="UP001201161">
    <property type="component" value="Unassembled WGS sequence"/>
</dbReference>